<feature type="region of interest" description="Disordered" evidence="1">
    <location>
        <begin position="1"/>
        <end position="23"/>
    </location>
</feature>
<dbReference type="InterPro" id="IPR027417">
    <property type="entry name" value="P-loop_NTPase"/>
</dbReference>
<organism evidence="2 3">
    <name type="scientific">Coregonus suidteri</name>
    <dbReference type="NCBI Taxonomy" id="861788"/>
    <lineage>
        <taxon>Eukaryota</taxon>
        <taxon>Metazoa</taxon>
        <taxon>Chordata</taxon>
        <taxon>Craniata</taxon>
        <taxon>Vertebrata</taxon>
        <taxon>Euteleostomi</taxon>
        <taxon>Actinopterygii</taxon>
        <taxon>Neopterygii</taxon>
        <taxon>Teleostei</taxon>
        <taxon>Protacanthopterygii</taxon>
        <taxon>Salmoniformes</taxon>
        <taxon>Salmonidae</taxon>
        <taxon>Coregoninae</taxon>
        <taxon>Coregonus</taxon>
    </lineage>
</organism>
<accession>A0AAN8QT84</accession>
<dbReference type="Gene3D" id="3.40.50.300">
    <property type="entry name" value="P-loop containing nucleotide triphosphate hydrolases"/>
    <property type="match status" value="1"/>
</dbReference>
<protein>
    <submittedName>
        <fullName evidence="2">Uncharacterized protein</fullName>
    </submittedName>
</protein>
<evidence type="ECO:0000313" key="2">
    <source>
        <dbReference type="EMBL" id="KAK6310116.1"/>
    </source>
</evidence>
<keyword evidence="3" id="KW-1185">Reference proteome</keyword>
<proteinExistence type="predicted"/>
<evidence type="ECO:0000313" key="3">
    <source>
        <dbReference type="Proteomes" id="UP001356427"/>
    </source>
</evidence>
<comment type="caution">
    <text evidence="2">The sequence shown here is derived from an EMBL/GenBank/DDBJ whole genome shotgun (WGS) entry which is preliminary data.</text>
</comment>
<evidence type="ECO:0000256" key="1">
    <source>
        <dbReference type="SAM" id="MobiDB-lite"/>
    </source>
</evidence>
<name>A0AAN8QT84_9TELE</name>
<dbReference type="EMBL" id="JAGTTL010000017">
    <property type="protein sequence ID" value="KAK6310116.1"/>
    <property type="molecule type" value="Genomic_DNA"/>
</dbReference>
<reference evidence="2 3" key="1">
    <citation type="submission" date="2021-04" db="EMBL/GenBank/DDBJ databases">
        <authorList>
            <person name="De Guttry C."/>
            <person name="Zahm M."/>
            <person name="Klopp C."/>
            <person name="Cabau C."/>
            <person name="Louis A."/>
            <person name="Berthelot C."/>
            <person name="Parey E."/>
            <person name="Roest Crollius H."/>
            <person name="Montfort J."/>
            <person name="Robinson-Rechavi M."/>
            <person name="Bucao C."/>
            <person name="Bouchez O."/>
            <person name="Gislard M."/>
            <person name="Lluch J."/>
            <person name="Milhes M."/>
            <person name="Lampietro C."/>
            <person name="Lopez Roques C."/>
            <person name="Donnadieu C."/>
            <person name="Braasch I."/>
            <person name="Desvignes T."/>
            <person name="Postlethwait J."/>
            <person name="Bobe J."/>
            <person name="Wedekind C."/>
            <person name="Guiguen Y."/>
        </authorList>
    </citation>
    <scope>NUCLEOTIDE SEQUENCE [LARGE SCALE GENOMIC DNA]</scope>
    <source>
        <strain evidence="2">Cs_M1</strain>
        <tissue evidence="2">Blood</tissue>
    </source>
</reference>
<feature type="non-terminal residue" evidence="2">
    <location>
        <position position="120"/>
    </location>
</feature>
<sequence length="120" mass="13386">MNEAPGNGDHMVEEGPVGATDNSVFPVQETLDSSVTSMHLDESSETQKLQVPLVAQDYFTEFWKFLKHKYNVESGNSQLKISFIEIVQKNDVIICTAQILENYLERPHSGDDDGIQLSGL</sequence>
<dbReference type="Proteomes" id="UP001356427">
    <property type="component" value="Unassembled WGS sequence"/>
</dbReference>
<dbReference type="AlphaFoldDB" id="A0AAN8QT84"/>
<gene>
    <name evidence="2" type="ORF">J4Q44_G00199970</name>
</gene>